<dbReference type="PANTHER" id="PTHR11567:SF142">
    <property type="entry name" value="PHOSPHOGLYCERATE MUTASE-LIKE PROTEIN"/>
    <property type="match status" value="1"/>
</dbReference>
<reference evidence="4 5" key="1">
    <citation type="submission" date="2018-08" db="EMBL/GenBank/DDBJ databases">
        <title>Draft genome sequences of two Aspergillus turcosus clinical strains isolated from bronchoalveolar lavage fluid: one azole-susceptible and the other azole-resistant.</title>
        <authorList>
            <person name="Parent-Michaud M."/>
            <person name="Dufresne P.J."/>
            <person name="Fournier E."/>
            <person name="Martineau C."/>
            <person name="Moreira S."/>
            <person name="Perkins V."/>
            <person name="De Repentigny L."/>
            <person name="Dufresne S.F."/>
        </authorList>
    </citation>
    <scope>NUCLEOTIDE SEQUENCE [LARGE SCALE GENOMIC DNA]</scope>
    <source>
        <strain evidence="4">HMR AF 1038</strain>
    </source>
</reference>
<feature type="chain" id="PRO_5019286982" evidence="3">
    <location>
        <begin position="23"/>
        <end position="477"/>
    </location>
</feature>
<evidence type="ECO:0000256" key="1">
    <source>
        <dbReference type="ARBA" id="ARBA00005375"/>
    </source>
</evidence>
<keyword evidence="2" id="KW-0472">Membrane</keyword>
<keyword evidence="2" id="KW-1133">Transmembrane helix</keyword>
<dbReference type="InterPro" id="IPR000560">
    <property type="entry name" value="His_Pase_clade-2"/>
</dbReference>
<accession>A0A421CSS7</accession>
<feature type="signal peptide" evidence="3">
    <location>
        <begin position="1"/>
        <end position="22"/>
    </location>
</feature>
<evidence type="ECO:0000256" key="3">
    <source>
        <dbReference type="SAM" id="SignalP"/>
    </source>
</evidence>
<evidence type="ECO:0000256" key="2">
    <source>
        <dbReference type="SAM" id="Phobius"/>
    </source>
</evidence>
<gene>
    <name evidence="4" type="ORF">CFD26_100568</name>
</gene>
<dbReference type="AlphaFoldDB" id="A0A421CSS7"/>
<keyword evidence="2" id="KW-0812">Transmembrane</keyword>
<dbReference type="InterPro" id="IPR029033">
    <property type="entry name" value="His_PPase_superfam"/>
</dbReference>
<dbReference type="PANTHER" id="PTHR11567">
    <property type="entry name" value="ACID PHOSPHATASE-RELATED"/>
    <property type="match status" value="1"/>
</dbReference>
<sequence length="477" mass="51146">MWTSVQPTSVLLALMAMPLASAEKVLGAYIFARHGDRTAKVLGNTQLTDLGYKEVFLTGSYYHDRYITSNSSHYIQGISEEIVNLNQISASAPSDNVLQNSATGFLQGVYPPVGSVASQTLGNGTTVEAPLDGYQLIPLALVQTGSNSEDNTWLQDATQCQNAEVSSNNYYSSALYKNLLASTRDLYMSLSPYLNDTFTDSQMSFKSAYTIWDFLNVASIHNSSSDYPSAEIREKLFLLANIEQYNLAYNASEPIRAVAGSTLAGEVLQGLNKTITSKGKSKLNFQFGSYGTFLSYFGLAQLPAASVNFTGIPDYASSMVWELVTNSTSDEFPSASEISVRFVFHNGTIISSSTTLAEYPLYGQSSATIPWSDFVALTEKIAITNDEQWCKACGNTGGACAAYAVSSSGSDSSSAGSDSSKNGMSRSVAGVIGAMVTLAVILGLEAIFLLFGGFRIIKKRNAMSEIETTSVEGPKKA</sequence>
<keyword evidence="5" id="KW-1185">Reference proteome</keyword>
<dbReference type="OrthoDB" id="258392at2759"/>
<dbReference type="InterPro" id="IPR050645">
    <property type="entry name" value="Histidine_acid_phosphatase"/>
</dbReference>
<dbReference type="Proteomes" id="UP000215289">
    <property type="component" value="Unassembled WGS sequence"/>
</dbReference>
<proteinExistence type="inferred from homology"/>
<dbReference type="STRING" id="1245748.A0A421CSS7"/>
<dbReference type="Gene3D" id="3.40.50.1240">
    <property type="entry name" value="Phosphoglycerate mutase-like"/>
    <property type="match status" value="1"/>
</dbReference>
<dbReference type="Pfam" id="PF00328">
    <property type="entry name" value="His_Phos_2"/>
    <property type="match status" value="1"/>
</dbReference>
<comment type="similarity">
    <text evidence="1">Belongs to the histidine acid phosphatase family.</text>
</comment>
<evidence type="ECO:0000313" key="5">
    <source>
        <dbReference type="Proteomes" id="UP000215289"/>
    </source>
</evidence>
<protein>
    <submittedName>
        <fullName evidence="4">Uncharacterized protein</fullName>
    </submittedName>
</protein>
<comment type="caution">
    <text evidence="4">The sequence shown here is derived from an EMBL/GenBank/DDBJ whole genome shotgun (WGS) entry which is preliminary data.</text>
</comment>
<dbReference type="EMBL" id="NIDN02000547">
    <property type="protein sequence ID" value="RLL92949.1"/>
    <property type="molecule type" value="Genomic_DNA"/>
</dbReference>
<evidence type="ECO:0000313" key="4">
    <source>
        <dbReference type="EMBL" id="RLL92949.1"/>
    </source>
</evidence>
<dbReference type="SUPFAM" id="SSF53254">
    <property type="entry name" value="Phosphoglycerate mutase-like"/>
    <property type="match status" value="1"/>
</dbReference>
<organism evidence="4 5">
    <name type="scientific">Aspergillus turcosus</name>
    <dbReference type="NCBI Taxonomy" id="1245748"/>
    <lineage>
        <taxon>Eukaryota</taxon>
        <taxon>Fungi</taxon>
        <taxon>Dikarya</taxon>
        <taxon>Ascomycota</taxon>
        <taxon>Pezizomycotina</taxon>
        <taxon>Eurotiomycetes</taxon>
        <taxon>Eurotiomycetidae</taxon>
        <taxon>Eurotiales</taxon>
        <taxon>Aspergillaceae</taxon>
        <taxon>Aspergillus</taxon>
        <taxon>Aspergillus subgen. Fumigati</taxon>
    </lineage>
</organism>
<name>A0A421CSS7_9EURO</name>
<keyword evidence="3" id="KW-0732">Signal</keyword>
<dbReference type="GO" id="GO:0016791">
    <property type="term" value="F:phosphatase activity"/>
    <property type="evidence" value="ECO:0007669"/>
    <property type="project" value="TreeGrafter"/>
</dbReference>
<feature type="transmembrane region" description="Helical" evidence="2">
    <location>
        <begin position="428"/>
        <end position="454"/>
    </location>
</feature>